<dbReference type="RefSeq" id="XP_006642558.1">
    <property type="nucleotide sequence ID" value="XM_006642495.2"/>
</dbReference>
<protein>
    <recommendedName>
        <fullName evidence="9">Pro-adrenomedullin</fullName>
    </recommendedName>
</protein>
<comment type="function">
    <text evidence="10">ADM function is mediated by the CALCRL-RAMP2 and CALCRL-RAMP3 receptor complexes with ADM showing the highest potency for the CALCRL-RAMP2 complex.</text>
</comment>
<feature type="signal peptide" evidence="12">
    <location>
        <begin position="1"/>
        <end position="24"/>
    </location>
</feature>
<dbReference type="InParanoid" id="W5M7W0"/>
<feature type="chain" id="PRO_5004865788" description="Pro-adrenomedullin" evidence="12">
    <location>
        <begin position="25"/>
        <end position="183"/>
    </location>
</feature>
<evidence type="ECO:0000256" key="12">
    <source>
        <dbReference type="SAM" id="SignalP"/>
    </source>
</evidence>
<dbReference type="GO" id="GO:0031700">
    <property type="term" value="F:adrenomedullin receptor binding"/>
    <property type="evidence" value="ECO:0000318"/>
    <property type="project" value="GO_Central"/>
</dbReference>
<dbReference type="OrthoDB" id="8771893at2759"/>
<dbReference type="InterPro" id="IPR021116">
    <property type="entry name" value="Calcitonin/adrenomedullin"/>
</dbReference>
<evidence type="ECO:0000256" key="7">
    <source>
        <dbReference type="ARBA" id="ARBA00022815"/>
    </source>
</evidence>
<dbReference type="GeneTree" id="ENSGT00940000154380"/>
<dbReference type="Bgee" id="ENSLOCG00000003752">
    <property type="expression patterns" value="Expressed in muscle tissue and 12 other cell types or tissues"/>
</dbReference>
<evidence type="ECO:0000256" key="4">
    <source>
        <dbReference type="ARBA" id="ARBA00022685"/>
    </source>
</evidence>
<dbReference type="GO" id="GO:0005615">
    <property type="term" value="C:extracellular space"/>
    <property type="evidence" value="ECO:0000318"/>
    <property type="project" value="GO_Central"/>
</dbReference>
<keyword evidence="8 11" id="KW-1015">Disulfide bond</keyword>
<dbReference type="InterPro" id="IPR001710">
    <property type="entry name" value="Pro-ADM"/>
</dbReference>
<dbReference type="Ensembl" id="ENSLOCT00000004476.1">
    <property type="protein sequence ID" value="ENSLOCP00000004468.1"/>
    <property type="gene ID" value="ENSLOCG00000003752.1"/>
</dbReference>
<dbReference type="HOGENOM" id="CLU_099291_0_1_1"/>
<dbReference type="GO" id="GO:0005179">
    <property type="term" value="F:hormone activity"/>
    <property type="evidence" value="ECO:0007669"/>
    <property type="project" value="UniProtKB-KW"/>
</dbReference>
<comment type="subcellular location">
    <subcellularLocation>
        <location evidence="1">Secreted</location>
    </subcellularLocation>
</comment>
<keyword evidence="14" id="KW-1185">Reference proteome</keyword>
<reference evidence="14" key="1">
    <citation type="submission" date="2011-12" db="EMBL/GenBank/DDBJ databases">
        <title>The Draft Genome of Lepisosteus oculatus.</title>
        <authorList>
            <consortium name="The Broad Institute Genome Assembly &amp; Analysis Group"/>
            <consortium name="Computational R&amp;D Group"/>
            <consortium name="and Sequencing Platform"/>
            <person name="Di Palma F."/>
            <person name="Alfoldi J."/>
            <person name="Johnson J."/>
            <person name="Berlin A."/>
            <person name="Gnerre S."/>
            <person name="Jaffe D."/>
            <person name="MacCallum I."/>
            <person name="Young S."/>
            <person name="Walker B.J."/>
            <person name="Lander E.S."/>
            <person name="Lindblad-Toh K."/>
        </authorList>
    </citation>
    <scope>NUCLEOTIDE SEQUENCE [LARGE SCALE GENOMIC DNA]</scope>
</reference>
<dbReference type="KEGG" id="loc:102692113"/>
<dbReference type="GO" id="GO:0003073">
    <property type="term" value="P:regulation of systemic arterial blood pressure"/>
    <property type="evidence" value="ECO:0000318"/>
    <property type="project" value="GO_Central"/>
</dbReference>
<dbReference type="PANTHER" id="PTHR23414:SF3">
    <property type="entry name" value="PRO-ADRENOMEDULLIN"/>
    <property type="match status" value="1"/>
</dbReference>
<evidence type="ECO:0000313" key="14">
    <source>
        <dbReference type="Proteomes" id="UP000018468"/>
    </source>
</evidence>
<keyword evidence="4" id="KW-0165">Cleavage on pair of basic residues</keyword>
<dbReference type="eggNOG" id="ENOG502S4SF">
    <property type="taxonomic scope" value="Eukaryota"/>
</dbReference>
<feature type="disulfide bond" evidence="11">
    <location>
        <begin position="104"/>
        <end position="109"/>
    </location>
</feature>
<dbReference type="Pfam" id="PF00214">
    <property type="entry name" value="Calc_CGRP_IAPP"/>
    <property type="match status" value="1"/>
</dbReference>
<organism evidence="13 14">
    <name type="scientific">Lepisosteus oculatus</name>
    <name type="common">Spotted gar</name>
    <dbReference type="NCBI Taxonomy" id="7918"/>
    <lineage>
        <taxon>Eukaryota</taxon>
        <taxon>Metazoa</taxon>
        <taxon>Chordata</taxon>
        <taxon>Craniata</taxon>
        <taxon>Vertebrata</taxon>
        <taxon>Euteleostomi</taxon>
        <taxon>Actinopterygii</taxon>
        <taxon>Neopterygii</taxon>
        <taxon>Holostei</taxon>
        <taxon>Semionotiformes</taxon>
        <taxon>Lepisosteidae</taxon>
        <taxon>Lepisosteus</taxon>
    </lineage>
</organism>
<evidence type="ECO:0000256" key="10">
    <source>
        <dbReference type="ARBA" id="ARBA00049577"/>
    </source>
</evidence>
<evidence type="ECO:0000256" key="6">
    <source>
        <dbReference type="ARBA" id="ARBA00022729"/>
    </source>
</evidence>
<accession>W5M7W0</accession>
<dbReference type="GO" id="GO:0010460">
    <property type="term" value="P:positive regulation of heart rate"/>
    <property type="evidence" value="ECO:0000318"/>
    <property type="project" value="GO_Central"/>
</dbReference>
<keyword evidence="5" id="KW-0372">Hormone</keyword>
<comment type="similarity">
    <text evidence="2">Belongs to the adrenomedullin family.</text>
</comment>
<evidence type="ECO:0000256" key="8">
    <source>
        <dbReference type="ARBA" id="ARBA00023157"/>
    </source>
</evidence>
<dbReference type="AlphaFoldDB" id="W5M7W0"/>
<dbReference type="STRING" id="7918.ENSLOCP00000004468"/>
<dbReference type="PANTHER" id="PTHR23414">
    <property type="entry name" value="ADRENOMEDULLIN, ADM"/>
    <property type="match status" value="1"/>
</dbReference>
<dbReference type="PRINTS" id="PR00801">
    <property type="entry name" value="ADRENOMEDULN"/>
</dbReference>
<dbReference type="CTD" id="556502"/>
<reference evidence="13" key="3">
    <citation type="submission" date="2025-09" db="UniProtKB">
        <authorList>
            <consortium name="Ensembl"/>
        </authorList>
    </citation>
    <scope>IDENTIFICATION</scope>
</reference>
<evidence type="ECO:0000313" key="13">
    <source>
        <dbReference type="Ensembl" id="ENSLOCP00000004468.1"/>
    </source>
</evidence>
<evidence type="ECO:0000256" key="5">
    <source>
        <dbReference type="ARBA" id="ARBA00022702"/>
    </source>
</evidence>
<evidence type="ECO:0000256" key="3">
    <source>
        <dbReference type="ARBA" id="ARBA00022525"/>
    </source>
</evidence>
<reference evidence="13" key="2">
    <citation type="submission" date="2025-08" db="UniProtKB">
        <authorList>
            <consortium name="Ensembl"/>
        </authorList>
    </citation>
    <scope>IDENTIFICATION</scope>
</reference>
<evidence type="ECO:0000256" key="2">
    <source>
        <dbReference type="ARBA" id="ARBA00010575"/>
    </source>
</evidence>
<evidence type="ECO:0000256" key="9">
    <source>
        <dbReference type="ARBA" id="ARBA00023472"/>
    </source>
</evidence>
<dbReference type="Proteomes" id="UP000018468">
    <property type="component" value="Linkage group LG27"/>
</dbReference>
<sequence>MKLILQIAFFCWCLLASGVFSVESAKLNLTSQLKKRVSIWALNRMKRDLKSSSVSKLSEADSFHMQFVSQDDVKDTLSPHSSPDTNIRVKRYMNSVSQSKRTGCSLSTCSVNDLAHRLYQIGDKQRVHSAPLHKISPTGYGRRRRSLPESRVTFQRLGGKLKAVWVGTRTNQVQKLEDLLRRT</sequence>
<keyword evidence="6 12" id="KW-0732">Signal</keyword>
<keyword evidence="7" id="KW-0027">Amidation</keyword>
<dbReference type="InterPro" id="IPR051665">
    <property type="entry name" value="Adrenomedullin-reg_peptide"/>
</dbReference>
<dbReference type="GO" id="GO:0007189">
    <property type="term" value="P:adenylate cyclase-activating G protein-coupled receptor signaling pathway"/>
    <property type="evidence" value="ECO:0000318"/>
    <property type="project" value="GO_Central"/>
</dbReference>
<evidence type="ECO:0000256" key="11">
    <source>
        <dbReference type="PIRSR" id="PIRSR621116-50"/>
    </source>
</evidence>
<evidence type="ECO:0000256" key="1">
    <source>
        <dbReference type="ARBA" id="ARBA00004613"/>
    </source>
</evidence>
<dbReference type="GeneID" id="102692113"/>
<dbReference type="OMA" id="QSFLYCC"/>
<proteinExistence type="inferred from homology"/>
<dbReference type="EMBL" id="AHAT01008208">
    <property type="status" value="NOT_ANNOTATED_CDS"/>
    <property type="molecule type" value="Genomic_DNA"/>
</dbReference>
<name>W5M7W0_LEPOC</name>
<keyword evidence="3" id="KW-0964">Secreted</keyword>
<dbReference type="FunCoup" id="W5M7W0">
    <property type="interactions" value="816"/>
</dbReference>
<dbReference type="GO" id="GO:1990410">
    <property type="term" value="P:adrenomedullin receptor signaling pathway"/>
    <property type="evidence" value="ECO:0000318"/>
    <property type="project" value="GO_Central"/>
</dbReference>